<dbReference type="EMBL" id="FZNV01000002">
    <property type="protein sequence ID" value="SNR43067.1"/>
    <property type="molecule type" value="Genomic_DNA"/>
</dbReference>
<evidence type="ECO:0000313" key="1">
    <source>
        <dbReference type="EMBL" id="SNR43067.1"/>
    </source>
</evidence>
<organism evidence="1 2">
    <name type="scientific">Maribacter sedimenticola</name>
    <dbReference type="NCBI Taxonomy" id="228956"/>
    <lineage>
        <taxon>Bacteria</taxon>
        <taxon>Pseudomonadati</taxon>
        <taxon>Bacteroidota</taxon>
        <taxon>Flavobacteriia</taxon>
        <taxon>Flavobacteriales</taxon>
        <taxon>Flavobacteriaceae</taxon>
        <taxon>Maribacter</taxon>
    </lineage>
</organism>
<keyword evidence="2" id="KW-1185">Reference proteome</keyword>
<name>A0ABY1SGD9_9FLAO</name>
<reference evidence="1 2" key="1">
    <citation type="submission" date="2017-06" db="EMBL/GenBank/DDBJ databases">
        <authorList>
            <person name="Varghese N."/>
            <person name="Submissions S."/>
        </authorList>
    </citation>
    <scope>NUCLEOTIDE SEQUENCE [LARGE SCALE GENOMIC DNA]</scope>
    <source>
        <strain evidence="1 2">DSM 19840</strain>
    </source>
</reference>
<comment type="caution">
    <text evidence="1">The sequence shown here is derived from an EMBL/GenBank/DDBJ whole genome shotgun (WGS) entry which is preliminary data.</text>
</comment>
<gene>
    <name evidence="1" type="ORF">SAMN04488009_1646</name>
</gene>
<accession>A0ABY1SGD9</accession>
<proteinExistence type="predicted"/>
<protein>
    <submittedName>
        <fullName evidence="1">Uncharacterized protein</fullName>
    </submittedName>
</protein>
<dbReference type="Proteomes" id="UP000198337">
    <property type="component" value="Unassembled WGS sequence"/>
</dbReference>
<evidence type="ECO:0000313" key="2">
    <source>
        <dbReference type="Proteomes" id="UP000198337"/>
    </source>
</evidence>
<sequence>MDLLRLINFTPYYCDFKKDDCLYNAKRLIFFCFINPNLYVELL</sequence>